<dbReference type="OrthoDB" id="9967359at2"/>
<accession>A0A2G8SWT0</accession>
<dbReference type="EMBL" id="PDOB01000042">
    <property type="protein sequence ID" value="PIL38240.1"/>
    <property type="molecule type" value="Genomic_DNA"/>
</dbReference>
<reference evidence="1 2" key="1">
    <citation type="submission" date="2017-10" db="EMBL/GenBank/DDBJ databases">
        <title>Massilia psychrophilum sp. nov., a novel purple-pigmented bacterium isolated from Tianshan glacier, Xinjiang Municipality, China.</title>
        <authorList>
            <person name="Wang H."/>
        </authorList>
    </citation>
    <scope>NUCLEOTIDE SEQUENCE [LARGE SCALE GENOMIC DNA]</scope>
    <source>
        <strain evidence="1 2">JCM 30813</strain>
    </source>
</reference>
<dbReference type="RefSeq" id="WP_099917515.1">
    <property type="nucleotide sequence ID" value="NZ_BMHS01000018.1"/>
</dbReference>
<proteinExistence type="predicted"/>
<organism evidence="1 2">
    <name type="scientific">Massilia psychrophila</name>
    <dbReference type="NCBI Taxonomy" id="1603353"/>
    <lineage>
        <taxon>Bacteria</taxon>
        <taxon>Pseudomonadati</taxon>
        <taxon>Pseudomonadota</taxon>
        <taxon>Betaproteobacteria</taxon>
        <taxon>Burkholderiales</taxon>
        <taxon>Oxalobacteraceae</taxon>
        <taxon>Telluria group</taxon>
        <taxon>Massilia</taxon>
    </lineage>
</organism>
<dbReference type="AlphaFoldDB" id="A0A2G8SWT0"/>
<protein>
    <submittedName>
        <fullName evidence="1">Uncharacterized protein</fullName>
    </submittedName>
</protein>
<dbReference type="Proteomes" id="UP000228593">
    <property type="component" value="Unassembled WGS sequence"/>
</dbReference>
<keyword evidence="2" id="KW-1185">Reference proteome</keyword>
<evidence type="ECO:0000313" key="2">
    <source>
        <dbReference type="Proteomes" id="UP000228593"/>
    </source>
</evidence>
<sequence>MKSDATLEIVTKLAVLLEERIDPGEFSVAMLQLEENPALMGSLMAVQFVRDAVQGNSTPDLRYTQAIVQFIAEAEARRKTAEKDDR</sequence>
<gene>
    <name evidence="1" type="ORF">CR103_19000</name>
</gene>
<comment type="caution">
    <text evidence="1">The sequence shown here is derived from an EMBL/GenBank/DDBJ whole genome shotgun (WGS) entry which is preliminary data.</text>
</comment>
<evidence type="ECO:0000313" key="1">
    <source>
        <dbReference type="EMBL" id="PIL38240.1"/>
    </source>
</evidence>
<name>A0A2G8SWT0_9BURK</name>